<keyword evidence="7" id="KW-0472">Membrane</keyword>
<proteinExistence type="inferred from homology"/>
<dbReference type="RefSeq" id="WP_136861482.1">
    <property type="nucleotide sequence ID" value="NZ_SWCJ01000001.1"/>
</dbReference>
<keyword evidence="7" id="KW-1133">Transmembrane helix</keyword>
<dbReference type="GO" id="GO:0004222">
    <property type="term" value="F:metalloendopeptidase activity"/>
    <property type="evidence" value="ECO:0007669"/>
    <property type="project" value="InterPro"/>
</dbReference>
<dbReference type="InterPro" id="IPR051156">
    <property type="entry name" value="Mito/Outer_Membr_Metalloprot"/>
</dbReference>
<evidence type="ECO:0000256" key="7">
    <source>
        <dbReference type="SAM" id="Phobius"/>
    </source>
</evidence>
<sequence length="348" mass="38587">MTHSVSGSFVSSLGSEITPAKVEIRADGDFVVRHKDTGETIQQASPEQVSYGDVLPGLEVDLLFFDGSRFTPDDAKYRWPKQSASQSLLHGLETRWLSVVVATVVLPLVLWVLAYRVLPQAADLTAPYLPDWVSVQMSEQTLTVLDKTALSSTQLSESEQQQVRQLWQHIFDNSTLDQSQYTLLFRDFSLGANAFALPDGTVVLTDDFVNELKDDPEGIIAVMLHEIGHVKHQHSLKLATRATAAGVMFALVLGDIEGAGETIIGTATSLLQSAFSREMETQADTFALRYLKRLGIETEALGRALATITHIDEGDAREFENFYQYFSSHPKTLDRIENSKQADQQPRD</sequence>
<evidence type="ECO:0000313" key="10">
    <source>
        <dbReference type="Proteomes" id="UP000305675"/>
    </source>
</evidence>
<dbReference type="Pfam" id="PF01435">
    <property type="entry name" value="Peptidase_M48"/>
    <property type="match status" value="1"/>
</dbReference>
<dbReference type="CDD" id="cd07332">
    <property type="entry name" value="M48C_Oma1_like"/>
    <property type="match status" value="1"/>
</dbReference>
<keyword evidence="5 6" id="KW-0482">Metalloprotease</keyword>
<keyword evidence="10" id="KW-1185">Reference proteome</keyword>
<evidence type="ECO:0000256" key="1">
    <source>
        <dbReference type="ARBA" id="ARBA00022670"/>
    </source>
</evidence>
<accession>A0A4U1BV30</accession>
<gene>
    <name evidence="9" type="ORF">FCL42_00875</name>
</gene>
<keyword evidence="7" id="KW-0812">Transmembrane</keyword>
<dbReference type="GO" id="GO:0016020">
    <property type="term" value="C:membrane"/>
    <property type="evidence" value="ECO:0007669"/>
    <property type="project" value="TreeGrafter"/>
</dbReference>
<dbReference type="InterPro" id="IPR001915">
    <property type="entry name" value="Peptidase_M48"/>
</dbReference>
<evidence type="ECO:0000256" key="5">
    <source>
        <dbReference type="ARBA" id="ARBA00023049"/>
    </source>
</evidence>
<comment type="similarity">
    <text evidence="6">Belongs to the peptidase M48 family.</text>
</comment>
<comment type="cofactor">
    <cofactor evidence="6">
        <name>Zn(2+)</name>
        <dbReference type="ChEBI" id="CHEBI:29105"/>
    </cofactor>
    <text evidence="6">Binds 1 zinc ion per subunit.</text>
</comment>
<keyword evidence="3 6" id="KW-0378">Hydrolase</keyword>
<name>A0A4U1BV30_9GAMM</name>
<dbReference type="Gene3D" id="3.30.2010.10">
    <property type="entry name" value="Metalloproteases ('zincins'), catalytic domain"/>
    <property type="match status" value="1"/>
</dbReference>
<protein>
    <submittedName>
        <fullName evidence="9">M48 family metallopeptidase</fullName>
    </submittedName>
</protein>
<evidence type="ECO:0000256" key="6">
    <source>
        <dbReference type="RuleBase" id="RU003983"/>
    </source>
</evidence>
<dbReference type="PANTHER" id="PTHR22726:SF24">
    <property type="entry name" value="M48 FAMILY METALLOPEPTIDASE"/>
    <property type="match status" value="1"/>
</dbReference>
<keyword evidence="4 6" id="KW-0862">Zinc</keyword>
<feature type="domain" description="Peptidase M48" evidence="8">
    <location>
        <begin position="158"/>
        <end position="338"/>
    </location>
</feature>
<organism evidence="9 10">
    <name type="scientific">Ferrimonas aestuarii</name>
    <dbReference type="NCBI Taxonomy" id="2569539"/>
    <lineage>
        <taxon>Bacteria</taxon>
        <taxon>Pseudomonadati</taxon>
        <taxon>Pseudomonadota</taxon>
        <taxon>Gammaproteobacteria</taxon>
        <taxon>Alteromonadales</taxon>
        <taxon>Ferrimonadaceae</taxon>
        <taxon>Ferrimonas</taxon>
    </lineage>
</organism>
<evidence type="ECO:0000256" key="3">
    <source>
        <dbReference type="ARBA" id="ARBA00022801"/>
    </source>
</evidence>
<keyword evidence="2" id="KW-0479">Metal-binding</keyword>
<evidence type="ECO:0000256" key="2">
    <source>
        <dbReference type="ARBA" id="ARBA00022723"/>
    </source>
</evidence>
<dbReference type="AlphaFoldDB" id="A0A4U1BV30"/>
<comment type="caution">
    <text evidence="9">The sequence shown here is derived from an EMBL/GenBank/DDBJ whole genome shotgun (WGS) entry which is preliminary data.</text>
</comment>
<dbReference type="GO" id="GO:0051603">
    <property type="term" value="P:proteolysis involved in protein catabolic process"/>
    <property type="evidence" value="ECO:0007669"/>
    <property type="project" value="TreeGrafter"/>
</dbReference>
<reference evidence="9 10" key="1">
    <citation type="submission" date="2019-04" db="EMBL/GenBank/DDBJ databases">
        <authorList>
            <person name="Hwang J.C."/>
        </authorList>
    </citation>
    <scope>NUCLEOTIDE SEQUENCE [LARGE SCALE GENOMIC DNA]</scope>
    <source>
        <strain evidence="9 10">IMCC35002</strain>
    </source>
</reference>
<evidence type="ECO:0000313" key="9">
    <source>
        <dbReference type="EMBL" id="TKB58334.1"/>
    </source>
</evidence>
<evidence type="ECO:0000259" key="8">
    <source>
        <dbReference type="Pfam" id="PF01435"/>
    </source>
</evidence>
<dbReference type="EMBL" id="SWCJ01000001">
    <property type="protein sequence ID" value="TKB58334.1"/>
    <property type="molecule type" value="Genomic_DNA"/>
</dbReference>
<dbReference type="GO" id="GO:0046872">
    <property type="term" value="F:metal ion binding"/>
    <property type="evidence" value="ECO:0007669"/>
    <property type="project" value="UniProtKB-KW"/>
</dbReference>
<dbReference type="OrthoDB" id="9810445at2"/>
<evidence type="ECO:0000256" key="4">
    <source>
        <dbReference type="ARBA" id="ARBA00022833"/>
    </source>
</evidence>
<keyword evidence="1 6" id="KW-0645">Protease</keyword>
<dbReference type="Proteomes" id="UP000305675">
    <property type="component" value="Unassembled WGS sequence"/>
</dbReference>
<feature type="transmembrane region" description="Helical" evidence="7">
    <location>
        <begin position="96"/>
        <end position="118"/>
    </location>
</feature>
<dbReference type="PANTHER" id="PTHR22726">
    <property type="entry name" value="METALLOENDOPEPTIDASE OMA1"/>
    <property type="match status" value="1"/>
</dbReference>